<reference evidence="1" key="1">
    <citation type="submission" date="2023-05" db="EMBL/GenBank/DDBJ databases">
        <title>Nepenthes gracilis genome sequencing.</title>
        <authorList>
            <person name="Fukushima K."/>
        </authorList>
    </citation>
    <scope>NUCLEOTIDE SEQUENCE</scope>
    <source>
        <strain evidence="1">SING2019-196</strain>
    </source>
</reference>
<organism evidence="1 2">
    <name type="scientific">Nepenthes gracilis</name>
    <name type="common">Slender pitcher plant</name>
    <dbReference type="NCBI Taxonomy" id="150966"/>
    <lineage>
        <taxon>Eukaryota</taxon>
        <taxon>Viridiplantae</taxon>
        <taxon>Streptophyta</taxon>
        <taxon>Embryophyta</taxon>
        <taxon>Tracheophyta</taxon>
        <taxon>Spermatophyta</taxon>
        <taxon>Magnoliopsida</taxon>
        <taxon>eudicotyledons</taxon>
        <taxon>Gunneridae</taxon>
        <taxon>Pentapetalae</taxon>
        <taxon>Caryophyllales</taxon>
        <taxon>Nepenthaceae</taxon>
        <taxon>Nepenthes</taxon>
    </lineage>
</organism>
<evidence type="ECO:0000313" key="2">
    <source>
        <dbReference type="Proteomes" id="UP001279734"/>
    </source>
</evidence>
<name>A0AAD3XTD3_NEPGR</name>
<keyword evidence="2" id="KW-1185">Reference proteome</keyword>
<gene>
    <name evidence="1" type="ORF">Nepgr_018728</name>
</gene>
<dbReference type="Proteomes" id="UP001279734">
    <property type="component" value="Unassembled WGS sequence"/>
</dbReference>
<comment type="caution">
    <text evidence="1">The sequence shown here is derived from an EMBL/GenBank/DDBJ whole genome shotgun (WGS) entry which is preliminary data.</text>
</comment>
<proteinExistence type="predicted"/>
<dbReference type="AlphaFoldDB" id="A0AAD3XTD3"/>
<sequence>MYPSTHGGNLMVIHCAREFIDVLCYLDGKMSSVKPMMGRVGIPRMCKRGGLLCRVGAEDDAAGLGLWSSLCRALWCPL</sequence>
<evidence type="ECO:0000313" key="1">
    <source>
        <dbReference type="EMBL" id="GMH16887.1"/>
    </source>
</evidence>
<accession>A0AAD3XTD3</accession>
<dbReference type="EMBL" id="BSYO01000017">
    <property type="protein sequence ID" value="GMH16887.1"/>
    <property type="molecule type" value="Genomic_DNA"/>
</dbReference>
<protein>
    <submittedName>
        <fullName evidence="1">Uncharacterized protein</fullName>
    </submittedName>
</protein>